<evidence type="ECO:0000313" key="1">
    <source>
        <dbReference type="EMBL" id="KNE59651.1"/>
    </source>
</evidence>
<dbReference type="InterPro" id="IPR005615">
    <property type="entry name" value="Glutathione_synthase"/>
</dbReference>
<dbReference type="Pfam" id="PF03917">
    <property type="entry name" value="GSH_synth_ATP"/>
    <property type="match status" value="1"/>
</dbReference>
<proteinExistence type="predicted"/>
<reference evidence="1 2" key="1">
    <citation type="submission" date="2009-11" db="EMBL/GenBank/DDBJ databases">
        <title>Annotation of Allomyces macrogynus ATCC 38327.</title>
        <authorList>
            <consortium name="The Broad Institute Genome Sequencing Platform"/>
            <person name="Russ C."/>
            <person name="Cuomo C."/>
            <person name="Burger G."/>
            <person name="Gray M.W."/>
            <person name="Holland P.W.H."/>
            <person name="King N."/>
            <person name="Lang F.B.F."/>
            <person name="Roger A.J."/>
            <person name="Ruiz-Trillo I."/>
            <person name="Young S.K."/>
            <person name="Zeng Q."/>
            <person name="Gargeya S."/>
            <person name="Fitzgerald M."/>
            <person name="Haas B."/>
            <person name="Abouelleil A."/>
            <person name="Alvarado L."/>
            <person name="Arachchi H.M."/>
            <person name="Berlin A."/>
            <person name="Chapman S.B."/>
            <person name="Gearin G."/>
            <person name="Goldberg J."/>
            <person name="Griggs A."/>
            <person name="Gujja S."/>
            <person name="Hansen M."/>
            <person name="Heiman D."/>
            <person name="Howarth C."/>
            <person name="Larimer J."/>
            <person name="Lui A."/>
            <person name="MacDonald P.J.P."/>
            <person name="McCowen C."/>
            <person name="Montmayeur A."/>
            <person name="Murphy C."/>
            <person name="Neiman D."/>
            <person name="Pearson M."/>
            <person name="Priest M."/>
            <person name="Roberts A."/>
            <person name="Saif S."/>
            <person name="Shea T."/>
            <person name="Sisk P."/>
            <person name="Stolte C."/>
            <person name="Sykes S."/>
            <person name="Wortman J."/>
            <person name="Nusbaum C."/>
            <person name="Birren B."/>
        </authorList>
    </citation>
    <scope>NUCLEOTIDE SEQUENCE [LARGE SCALE GENOMIC DNA]</scope>
    <source>
        <strain evidence="1 2">ATCC 38327</strain>
    </source>
</reference>
<dbReference type="eggNOG" id="KOG0021">
    <property type="taxonomic scope" value="Eukaryota"/>
</dbReference>
<dbReference type="OMA" id="NACEVDD"/>
<dbReference type="SUPFAM" id="SSF56059">
    <property type="entry name" value="Glutathione synthetase ATP-binding domain-like"/>
    <property type="match status" value="1"/>
</dbReference>
<gene>
    <name evidence="1" type="ORF">AMAG_05125</name>
</gene>
<evidence type="ECO:0008006" key="3">
    <source>
        <dbReference type="Google" id="ProtNLM"/>
    </source>
</evidence>
<evidence type="ECO:0000313" key="2">
    <source>
        <dbReference type="Proteomes" id="UP000054350"/>
    </source>
</evidence>
<dbReference type="GO" id="GO:0005524">
    <property type="term" value="F:ATP binding"/>
    <property type="evidence" value="ECO:0007669"/>
    <property type="project" value="InterPro"/>
</dbReference>
<accession>A0A0L0SAY2</accession>
<dbReference type="InterPro" id="IPR014049">
    <property type="entry name" value="Glutathione_synthase_N_euk"/>
</dbReference>
<dbReference type="Gene3D" id="3.30.1490.80">
    <property type="match status" value="1"/>
</dbReference>
<dbReference type="GO" id="GO:0043295">
    <property type="term" value="F:glutathione binding"/>
    <property type="evidence" value="ECO:0007669"/>
    <property type="project" value="TreeGrafter"/>
</dbReference>
<reference evidence="2" key="2">
    <citation type="submission" date="2009-11" db="EMBL/GenBank/DDBJ databases">
        <title>The Genome Sequence of Allomyces macrogynus strain ATCC 38327.</title>
        <authorList>
            <consortium name="The Broad Institute Genome Sequencing Platform"/>
            <person name="Russ C."/>
            <person name="Cuomo C."/>
            <person name="Shea T."/>
            <person name="Young S.K."/>
            <person name="Zeng Q."/>
            <person name="Koehrsen M."/>
            <person name="Haas B."/>
            <person name="Borodovsky M."/>
            <person name="Guigo R."/>
            <person name="Alvarado L."/>
            <person name="Berlin A."/>
            <person name="Borenstein D."/>
            <person name="Chen Z."/>
            <person name="Engels R."/>
            <person name="Freedman E."/>
            <person name="Gellesch M."/>
            <person name="Goldberg J."/>
            <person name="Griggs A."/>
            <person name="Gujja S."/>
            <person name="Heiman D."/>
            <person name="Hepburn T."/>
            <person name="Howarth C."/>
            <person name="Jen D."/>
            <person name="Larson L."/>
            <person name="Lewis B."/>
            <person name="Mehta T."/>
            <person name="Park D."/>
            <person name="Pearson M."/>
            <person name="Roberts A."/>
            <person name="Saif S."/>
            <person name="Shenoy N."/>
            <person name="Sisk P."/>
            <person name="Stolte C."/>
            <person name="Sykes S."/>
            <person name="Walk T."/>
            <person name="White J."/>
            <person name="Yandava C."/>
            <person name="Burger G."/>
            <person name="Gray M.W."/>
            <person name="Holland P.W.H."/>
            <person name="King N."/>
            <person name="Lang F.B.F."/>
            <person name="Roger A.J."/>
            <person name="Ruiz-Trillo I."/>
            <person name="Lander E."/>
            <person name="Nusbaum C."/>
        </authorList>
    </citation>
    <scope>NUCLEOTIDE SEQUENCE [LARGE SCALE GENOMIC DNA]</scope>
    <source>
        <strain evidence="2">ATCC 38327</strain>
    </source>
</reference>
<dbReference type="PANTHER" id="PTHR11130">
    <property type="entry name" value="GLUTATHIONE SYNTHETASE"/>
    <property type="match status" value="1"/>
</dbReference>
<feature type="non-terminal residue" evidence="1">
    <location>
        <position position="175"/>
    </location>
</feature>
<name>A0A0L0SAY2_ALLM3</name>
<sequence length="175" mass="19264">MSTAQSDVPPYPPALPAAQSAALRDQAVDWALAHGLAIRSATTPTSSVVHAPFALFPSPFPRSCFTRARDLAPAFNRLVHAVTKDDLFLRAIMDEIGDVDPFTHRLYQLYLAQRAATKDAVQPITLGVYRSDYLLHRDIDPRAKLPAGDFAIHQVELNTIASSFRCLSTRTAELH</sequence>
<dbReference type="Gene3D" id="3.30.470.20">
    <property type="entry name" value="ATP-grasp fold, B domain"/>
    <property type="match status" value="1"/>
</dbReference>
<dbReference type="PANTHER" id="PTHR11130:SF0">
    <property type="entry name" value="GLUTATHIONE SYNTHETASE"/>
    <property type="match status" value="1"/>
</dbReference>
<organism evidence="1 2">
    <name type="scientific">Allomyces macrogynus (strain ATCC 38327)</name>
    <name type="common">Allomyces javanicus var. macrogynus</name>
    <dbReference type="NCBI Taxonomy" id="578462"/>
    <lineage>
        <taxon>Eukaryota</taxon>
        <taxon>Fungi</taxon>
        <taxon>Fungi incertae sedis</taxon>
        <taxon>Blastocladiomycota</taxon>
        <taxon>Blastocladiomycetes</taxon>
        <taxon>Blastocladiales</taxon>
        <taxon>Blastocladiaceae</taxon>
        <taxon>Allomyces</taxon>
    </lineage>
</organism>
<dbReference type="GO" id="GO:0005829">
    <property type="term" value="C:cytosol"/>
    <property type="evidence" value="ECO:0007669"/>
    <property type="project" value="TreeGrafter"/>
</dbReference>
<dbReference type="AlphaFoldDB" id="A0A0L0SAY2"/>
<dbReference type="VEuPathDB" id="FungiDB:AMAG_05125"/>
<protein>
    <recommendedName>
        <fullName evidence="3">Glutathione synthase</fullName>
    </recommendedName>
</protein>
<dbReference type="GO" id="GO:0004363">
    <property type="term" value="F:glutathione synthase activity"/>
    <property type="evidence" value="ECO:0007669"/>
    <property type="project" value="InterPro"/>
</dbReference>
<dbReference type="EMBL" id="GG745335">
    <property type="protein sequence ID" value="KNE59651.1"/>
    <property type="molecule type" value="Genomic_DNA"/>
</dbReference>
<keyword evidence="2" id="KW-1185">Reference proteome</keyword>
<dbReference type="Proteomes" id="UP000054350">
    <property type="component" value="Unassembled WGS sequence"/>
</dbReference>
<dbReference type="OrthoDB" id="2020073at2759"/>
<dbReference type="STRING" id="578462.A0A0L0SAY2"/>